<organism evidence="1">
    <name type="scientific">Hyperionvirus sp</name>
    <dbReference type="NCBI Taxonomy" id="2487770"/>
    <lineage>
        <taxon>Viruses</taxon>
        <taxon>Varidnaviria</taxon>
        <taxon>Bamfordvirae</taxon>
        <taxon>Nucleocytoviricota</taxon>
        <taxon>Megaviricetes</taxon>
        <taxon>Imitervirales</taxon>
        <taxon>Mimiviridae</taxon>
        <taxon>Klosneuvirinae</taxon>
    </lineage>
</organism>
<name>A0A3G5ABP6_9VIRU</name>
<dbReference type="EMBL" id="MK072384">
    <property type="protein sequence ID" value="AYV82719.1"/>
    <property type="molecule type" value="Genomic_DNA"/>
</dbReference>
<evidence type="ECO:0000313" key="1">
    <source>
        <dbReference type="EMBL" id="AYV82719.1"/>
    </source>
</evidence>
<sequence length="310" mass="34421">MDLELFNGLPIELRYVITNYDPAALFQILSKAELIKCDWFRLVKMNFSLDYERDKCAREEIMEVYVDNCYEEKSEIAYGKHHIIIRLKDGTFLARGMNSHGQLGIRKCSEMIGRFEEIKGIGANIDRVICGAYYTIVKLTDGTLMGSGDNTSGQLGLGDELCRCEFEVISGIPKNIRNVVCGDSSVIILLTDGTLMGSGFNEYGELGLGDYLPRNRFTEIPGIPKNIVAEVIFATYCTIIRLTDGRLLRSGLATGGGMKGNLFQEIANIPKNVAKVISGAYSTIIRLTNGILMGWATIVLENWVSERSEP</sequence>
<reference evidence="1" key="1">
    <citation type="submission" date="2018-10" db="EMBL/GenBank/DDBJ databases">
        <title>Hidden diversity of soil giant viruses.</title>
        <authorList>
            <person name="Schulz F."/>
            <person name="Alteio L."/>
            <person name="Goudeau D."/>
            <person name="Ryan E.M."/>
            <person name="Malmstrom R.R."/>
            <person name="Blanchard J."/>
            <person name="Woyke T."/>
        </authorList>
    </citation>
    <scope>NUCLEOTIDE SEQUENCE</scope>
    <source>
        <strain evidence="1">HYV1</strain>
    </source>
</reference>
<dbReference type="PANTHER" id="PTHR45982:SF1">
    <property type="entry name" value="REGULATOR OF CHROMOSOME CONDENSATION"/>
    <property type="match status" value="1"/>
</dbReference>
<dbReference type="GO" id="GO:0005085">
    <property type="term" value="F:guanyl-nucleotide exchange factor activity"/>
    <property type="evidence" value="ECO:0007669"/>
    <property type="project" value="TreeGrafter"/>
</dbReference>
<protein>
    <submittedName>
        <fullName evidence="1">Chromosome condensation regulator</fullName>
    </submittedName>
</protein>
<accession>A0A3G5ABP6</accession>
<dbReference type="Gene3D" id="2.130.10.30">
    <property type="entry name" value="Regulator of chromosome condensation 1/beta-lactamase-inhibitor protein II"/>
    <property type="match status" value="1"/>
</dbReference>
<dbReference type="InterPro" id="IPR000408">
    <property type="entry name" value="Reg_chr_condens"/>
</dbReference>
<dbReference type="Pfam" id="PF13540">
    <property type="entry name" value="RCC1_2"/>
    <property type="match status" value="1"/>
</dbReference>
<dbReference type="PANTHER" id="PTHR45982">
    <property type="entry name" value="REGULATOR OF CHROMOSOME CONDENSATION"/>
    <property type="match status" value="1"/>
</dbReference>
<gene>
    <name evidence="1" type="ORF">Hyperionvirus2_87</name>
</gene>
<dbReference type="SUPFAM" id="SSF50985">
    <property type="entry name" value="RCC1/BLIP-II"/>
    <property type="match status" value="1"/>
</dbReference>
<dbReference type="InterPro" id="IPR009091">
    <property type="entry name" value="RCC1/BLIP-II"/>
</dbReference>
<proteinExistence type="predicted"/>
<dbReference type="PROSITE" id="PS50012">
    <property type="entry name" value="RCC1_3"/>
    <property type="match status" value="2"/>
</dbReference>
<dbReference type="InterPro" id="IPR051553">
    <property type="entry name" value="Ran_GTPase-activating"/>
</dbReference>